<dbReference type="SUPFAM" id="SSF55945">
    <property type="entry name" value="TATA-box binding protein-like"/>
    <property type="match status" value="1"/>
</dbReference>
<evidence type="ECO:0000256" key="7">
    <source>
        <dbReference type="ARBA" id="ARBA00022763"/>
    </source>
</evidence>
<dbReference type="InterPro" id="IPR004026">
    <property type="entry name" value="Ada_DNA_repair_Zn-bd"/>
</dbReference>
<evidence type="ECO:0000259" key="14">
    <source>
        <dbReference type="PROSITE" id="PS01124"/>
    </source>
</evidence>
<dbReference type="InterPro" id="IPR011257">
    <property type="entry name" value="DNA_glycosylase"/>
</dbReference>
<evidence type="ECO:0000256" key="4">
    <source>
        <dbReference type="ARBA" id="ARBA00022603"/>
    </source>
</evidence>
<dbReference type="RefSeq" id="WP_408242389.1">
    <property type="nucleotide sequence ID" value="NZ_JAQQCF010000095.1"/>
</dbReference>
<evidence type="ECO:0000256" key="5">
    <source>
        <dbReference type="ARBA" id="ARBA00022679"/>
    </source>
</evidence>
<dbReference type="CDD" id="cd00056">
    <property type="entry name" value="ENDO3c"/>
    <property type="match status" value="1"/>
</dbReference>
<dbReference type="Gene3D" id="1.10.10.60">
    <property type="entry name" value="Homeodomain-like"/>
    <property type="match status" value="2"/>
</dbReference>
<dbReference type="EMBL" id="JAQQCF010000095">
    <property type="protein sequence ID" value="MFM0642601.1"/>
    <property type="molecule type" value="Genomic_DNA"/>
</dbReference>
<dbReference type="InterPro" id="IPR018062">
    <property type="entry name" value="HTH_AraC-typ_CS"/>
</dbReference>
<dbReference type="PROSITE" id="PS00041">
    <property type="entry name" value="HTH_ARAC_FAMILY_1"/>
    <property type="match status" value="1"/>
</dbReference>
<dbReference type="Gene3D" id="1.10.340.30">
    <property type="entry name" value="Hypothetical protein, domain 2"/>
    <property type="match status" value="1"/>
</dbReference>
<dbReference type="Pfam" id="PF02805">
    <property type="entry name" value="Ada_Zn_binding"/>
    <property type="match status" value="1"/>
</dbReference>
<dbReference type="EC" id="3.2.2.21" evidence="3"/>
<dbReference type="SMART" id="SM01009">
    <property type="entry name" value="AlkA_N"/>
    <property type="match status" value="1"/>
</dbReference>
<dbReference type="PROSITE" id="PS01124">
    <property type="entry name" value="HTH_ARAC_FAMILY_2"/>
    <property type="match status" value="1"/>
</dbReference>
<dbReference type="SMART" id="SM00342">
    <property type="entry name" value="HTH_ARAC"/>
    <property type="match status" value="1"/>
</dbReference>
<name>A0ABW9E8I8_9BURK</name>
<keyword evidence="13" id="KW-0234">DNA repair</keyword>
<evidence type="ECO:0000256" key="2">
    <source>
        <dbReference type="ARBA" id="ARBA00001947"/>
    </source>
</evidence>
<keyword evidence="12" id="KW-0804">Transcription</keyword>
<keyword evidence="10" id="KW-0238">DNA-binding</keyword>
<evidence type="ECO:0000256" key="9">
    <source>
        <dbReference type="ARBA" id="ARBA00023015"/>
    </source>
</evidence>
<evidence type="ECO:0000313" key="16">
    <source>
        <dbReference type="Proteomes" id="UP001629432"/>
    </source>
</evidence>
<dbReference type="SUPFAM" id="SSF57884">
    <property type="entry name" value="Ada DNA repair protein, N-terminal domain (N-Ada 10)"/>
    <property type="match status" value="1"/>
</dbReference>
<dbReference type="InterPro" id="IPR023170">
    <property type="entry name" value="HhH_base_excis_C"/>
</dbReference>
<dbReference type="Pfam" id="PF06029">
    <property type="entry name" value="AlkA_N"/>
    <property type="match status" value="1"/>
</dbReference>
<dbReference type="InterPro" id="IPR051912">
    <property type="entry name" value="Alkylbase_DNA_Glycosylase/TA"/>
</dbReference>
<evidence type="ECO:0000256" key="3">
    <source>
        <dbReference type="ARBA" id="ARBA00012000"/>
    </source>
</evidence>
<keyword evidence="9" id="KW-0805">Transcription regulation</keyword>
<dbReference type="Proteomes" id="UP001629432">
    <property type="component" value="Unassembled WGS sequence"/>
</dbReference>
<dbReference type="PANTHER" id="PTHR43003">
    <property type="entry name" value="DNA-3-METHYLADENINE GLYCOSYLASE"/>
    <property type="match status" value="1"/>
</dbReference>
<protein>
    <recommendedName>
        <fullName evidence="3">DNA-3-methyladenine glycosylase II</fullName>
        <ecNumber evidence="3">3.2.2.21</ecNumber>
    </recommendedName>
</protein>
<dbReference type="Gene3D" id="3.40.10.10">
    <property type="entry name" value="DNA Methylphosphotriester Repair Domain"/>
    <property type="match status" value="1"/>
</dbReference>
<dbReference type="SUPFAM" id="SSF46689">
    <property type="entry name" value="Homeodomain-like"/>
    <property type="match status" value="2"/>
</dbReference>
<keyword evidence="6" id="KW-0479">Metal-binding</keyword>
<dbReference type="SUPFAM" id="SSF48150">
    <property type="entry name" value="DNA-glycosylase"/>
    <property type="match status" value="1"/>
</dbReference>
<dbReference type="InterPro" id="IPR018060">
    <property type="entry name" value="HTH_AraC"/>
</dbReference>
<evidence type="ECO:0000256" key="13">
    <source>
        <dbReference type="ARBA" id="ARBA00023204"/>
    </source>
</evidence>
<keyword evidence="8" id="KW-0862">Zinc</keyword>
<dbReference type="Gene3D" id="1.10.1670.10">
    <property type="entry name" value="Helix-hairpin-Helix base-excision DNA repair enzymes (C-terminal)"/>
    <property type="match status" value="1"/>
</dbReference>
<dbReference type="InterPro" id="IPR009057">
    <property type="entry name" value="Homeodomain-like_sf"/>
</dbReference>
<reference evidence="15 16" key="1">
    <citation type="journal article" date="2024" name="Chem. Sci.">
        <title>Discovery of megapolipeptins by genome mining of a Burkholderiales bacteria collection.</title>
        <authorList>
            <person name="Paulo B.S."/>
            <person name="Recchia M.J.J."/>
            <person name="Lee S."/>
            <person name="Fergusson C.H."/>
            <person name="Romanowski S.B."/>
            <person name="Hernandez A."/>
            <person name="Krull N."/>
            <person name="Liu D.Y."/>
            <person name="Cavanagh H."/>
            <person name="Bos A."/>
            <person name="Gray C.A."/>
            <person name="Murphy B.T."/>
            <person name="Linington R.G."/>
            <person name="Eustaquio A.S."/>
        </authorList>
    </citation>
    <scope>NUCLEOTIDE SEQUENCE [LARGE SCALE GENOMIC DNA]</scope>
    <source>
        <strain evidence="15 16">RL17-338-BIC-A</strain>
    </source>
</reference>
<evidence type="ECO:0000256" key="11">
    <source>
        <dbReference type="ARBA" id="ARBA00023159"/>
    </source>
</evidence>
<dbReference type="InterPro" id="IPR003265">
    <property type="entry name" value="HhH-GPD_domain"/>
</dbReference>
<gene>
    <name evidence="15" type="ORF">PQQ63_38695</name>
</gene>
<dbReference type="InterPro" id="IPR035451">
    <property type="entry name" value="Ada-like_dom_sf"/>
</dbReference>
<organism evidence="15 16">
    <name type="scientific">Paraburkholderia metrosideri</name>
    <dbReference type="NCBI Taxonomy" id="580937"/>
    <lineage>
        <taxon>Bacteria</taxon>
        <taxon>Pseudomonadati</taxon>
        <taxon>Pseudomonadota</taxon>
        <taxon>Betaproteobacteria</taxon>
        <taxon>Burkholderiales</taxon>
        <taxon>Burkholderiaceae</taxon>
        <taxon>Paraburkholderia</taxon>
    </lineage>
</organism>
<dbReference type="Gene3D" id="3.30.310.20">
    <property type="entry name" value="DNA-3-methyladenine glycosylase AlkA, N-terminal domain"/>
    <property type="match status" value="1"/>
</dbReference>
<keyword evidence="16" id="KW-1185">Reference proteome</keyword>
<evidence type="ECO:0000256" key="10">
    <source>
        <dbReference type="ARBA" id="ARBA00023125"/>
    </source>
</evidence>
<dbReference type="Pfam" id="PF12833">
    <property type="entry name" value="HTH_18"/>
    <property type="match status" value="1"/>
</dbReference>
<keyword evidence="7" id="KW-0227">DNA damage</keyword>
<comment type="cofactor">
    <cofactor evidence="2">
        <name>Zn(2+)</name>
        <dbReference type="ChEBI" id="CHEBI:29105"/>
    </cofactor>
</comment>
<keyword evidence="4" id="KW-0489">Methyltransferase</keyword>
<keyword evidence="5" id="KW-0808">Transferase</keyword>
<dbReference type="InterPro" id="IPR037046">
    <property type="entry name" value="AlkA_N_sf"/>
</dbReference>
<dbReference type="SMART" id="SM00478">
    <property type="entry name" value="ENDO3c"/>
    <property type="match status" value="1"/>
</dbReference>
<evidence type="ECO:0000256" key="1">
    <source>
        <dbReference type="ARBA" id="ARBA00000086"/>
    </source>
</evidence>
<keyword evidence="11" id="KW-0010">Activator</keyword>
<proteinExistence type="predicted"/>
<comment type="catalytic activity">
    <reaction evidence="1">
        <text>Hydrolysis of alkylated DNA, releasing 3-methyladenine, 3-methylguanine, 7-methylguanine and 7-methyladenine.</text>
        <dbReference type="EC" id="3.2.2.21"/>
    </reaction>
</comment>
<comment type="caution">
    <text evidence="15">The sequence shown here is derived from an EMBL/GenBank/DDBJ whole genome shotgun (WGS) entry which is preliminary data.</text>
</comment>
<evidence type="ECO:0000256" key="8">
    <source>
        <dbReference type="ARBA" id="ARBA00022833"/>
    </source>
</evidence>
<evidence type="ECO:0000256" key="12">
    <source>
        <dbReference type="ARBA" id="ARBA00023163"/>
    </source>
</evidence>
<evidence type="ECO:0000256" key="6">
    <source>
        <dbReference type="ARBA" id="ARBA00022723"/>
    </source>
</evidence>
<dbReference type="PANTHER" id="PTHR43003:SF13">
    <property type="entry name" value="DNA-3-METHYLADENINE GLYCOSYLASE 2"/>
    <property type="match status" value="1"/>
</dbReference>
<evidence type="ECO:0000313" key="15">
    <source>
        <dbReference type="EMBL" id="MFM0642601.1"/>
    </source>
</evidence>
<feature type="domain" description="HTH araC/xylS-type" evidence="14">
    <location>
        <begin position="87"/>
        <end position="185"/>
    </location>
</feature>
<dbReference type="InterPro" id="IPR010316">
    <property type="entry name" value="AlkA_N"/>
</dbReference>
<sequence>MHLDPDTCYQTLLSRDRRFDGWFFVGVSSTGIYCRPVCPVRTPKRQNCHFFPNVAAAEKAGFRPCLRCRPELAPGNGLLDVSARLAQAAATLIEEGFLNTASLAELAARVGVTDRHLRRIFDAEYGVSMIEFAQTQRLLLAKRLLTDTHLPVTTVALTAGFGSIRRFNDLFLKQYGLNPLRFRKEIDSHPPETITFSLGYRPPFSWSGLLAFFAHRQINGVEHIGDDSYTRAIELKRASQNVVGWISVTHAPQRYAIDVTVSISLTPVIARLLGRVRRMFDLAARPDLIDMHLGDLAAELPGMRVPGTFDGFEVAVRAIVGQQISVPNARAILSRMAESFGTKLVAPFSLTTTFPSATVFADLPATALKEAGITRIRAEAIIALAKEVSAGRIALEPLAPLEETLASLRRIRGIGEWTVQYIAMRSLAWPNAFPDGDAVLKKQLGYSNALALNQHAQQWQPYRAYATLHVWRQHEAQRDRPRTKGFAAR</sequence>
<accession>A0ABW9E8I8</accession>